<dbReference type="AlphaFoldDB" id="A0AA97PGS9"/>
<evidence type="ECO:0000256" key="1">
    <source>
        <dbReference type="SAM" id="Phobius"/>
    </source>
</evidence>
<protein>
    <submittedName>
        <fullName evidence="2">Uncharacterized protein</fullName>
    </submittedName>
</protein>
<proteinExistence type="predicted"/>
<evidence type="ECO:0000313" key="2">
    <source>
        <dbReference type="EMBL" id="ELQ34012.1"/>
    </source>
</evidence>
<gene>
    <name evidence="2" type="ORF">OOU_Y34scaffold00824g5</name>
</gene>
<dbReference type="Proteomes" id="UP000011086">
    <property type="component" value="Unassembled WGS sequence"/>
</dbReference>
<sequence>MFLQISDERPFSSIAAWRLSLNPTGLSRDSAAHIAFVATATMVERGTKDKLWAEEGADVRVRGSAGNPLKRRHAAPRTKRDCCFSRVEDVDGRVVNLLGRFGYIWRWANPWSFLKWNPVLEFDRRPFSEQQQVTALRQQHTSGSGDQATKGPCAVGYLRIICAVPREHMTLFSLALGRLGFSVVCVGFDSVVVLAVVYLR</sequence>
<keyword evidence="1" id="KW-1133">Transmembrane helix</keyword>
<feature type="transmembrane region" description="Helical" evidence="1">
    <location>
        <begin position="179"/>
        <end position="199"/>
    </location>
</feature>
<reference evidence="2" key="1">
    <citation type="journal article" date="2012" name="PLoS Genet.">
        <title>Comparative analysis of the genomes of two field isolates of the rice blast fungus Magnaporthe oryzae.</title>
        <authorList>
            <person name="Xue M."/>
            <person name="Yang J."/>
            <person name="Li Z."/>
            <person name="Hu S."/>
            <person name="Yao N."/>
            <person name="Dean R.A."/>
            <person name="Zhao W."/>
            <person name="Shen M."/>
            <person name="Zhang H."/>
            <person name="Li C."/>
            <person name="Liu L."/>
            <person name="Cao L."/>
            <person name="Xu X."/>
            <person name="Xing Y."/>
            <person name="Hsiang T."/>
            <person name="Zhang Z."/>
            <person name="Xu J.R."/>
            <person name="Peng Y.L."/>
        </authorList>
    </citation>
    <scope>NUCLEOTIDE SEQUENCE</scope>
    <source>
        <strain evidence="2">Y34</strain>
    </source>
</reference>
<keyword evidence="1" id="KW-0472">Membrane</keyword>
<dbReference type="EMBL" id="JH793649">
    <property type="protein sequence ID" value="ELQ34012.1"/>
    <property type="molecule type" value="Genomic_DNA"/>
</dbReference>
<keyword evidence="1" id="KW-0812">Transmembrane</keyword>
<name>A0AA97PGS9_PYRO3</name>
<organism evidence="2">
    <name type="scientific">Pyricularia oryzae (strain Y34)</name>
    <name type="common">Rice blast fungus</name>
    <name type="synonym">Magnaporthe oryzae</name>
    <dbReference type="NCBI Taxonomy" id="1143189"/>
    <lineage>
        <taxon>Eukaryota</taxon>
        <taxon>Fungi</taxon>
        <taxon>Dikarya</taxon>
        <taxon>Ascomycota</taxon>
        <taxon>Pezizomycotina</taxon>
        <taxon>Sordariomycetes</taxon>
        <taxon>Sordariomycetidae</taxon>
        <taxon>Magnaporthales</taxon>
        <taxon>Pyriculariaceae</taxon>
        <taxon>Pyricularia</taxon>
    </lineage>
</organism>
<accession>A0AA97PGS9</accession>